<evidence type="ECO:0000259" key="7">
    <source>
        <dbReference type="Pfam" id="PF02272"/>
    </source>
</evidence>
<dbReference type="Gene3D" id="3.90.1640.30">
    <property type="match status" value="1"/>
</dbReference>
<evidence type="ECO:0000256" key="2">
    <source>
        <dbReference type="ARBA" id="ARBA00019841"/>
    </source>
</evidence>
<feature type="domain" description="RecJ OB" evidence="8">
    <location>
        <begin position="416"/>
        <end position="524"/>
    </location>
</feature>
<dbReference type="InterPro" id="IPR003156">
    <property type="entry name" value="DHHA1_dom"/>
</dbReference>
<dbReference type="GO" id="GO:0003676">
    <property type="term" value="F:nucleic acid binding"/>
    <property type="evidence" value="ECO:0007669"/>
    <property type="project" value="InterPro"/>
</dbReference>
<feature type="domain" description="DDH" evidence="6">
    <location>
        <begin position="62"/>
        <end position="193"/>
    </location>
</feature>
<evidence type="ECO:0000256" key="1">
    <source>
        <dbReference type="ARBA" id="ARBA00005915"/>
    </source>
</evidence>
<dbReference type="Pfam" id="PF02272">
    <property type="entry name" value="DHHA1"/>
    <property type="match status" value="1"/>
</dbReference>
<dbReference type="EMBL" id="MFCV01000002">
    <property type="protein sequence ID" value="OGE33977.1"/>
    <property type="molecule type" value="Genomic_DNA"/>
</dbReference>
<dbReference type="Gene3D" id="2.40.50.460">
    <property type="match status" value="1"/>
</dbReference>
<sequence>MKWKILLKKSDDLTEQLLINRGIKDKKIFFNPKISDFEKDLEISGIPNAQKRILEAIQKGEQIIVFGDYDVDGITASAILYKGLTSLGAKILPYIPHREKEGYGLSKLGLEFARDSGATLVITVDNGITAIEQAQFAKQLDLDLIITDHHIPLNIKPEAFEIVHSTKMCGAAVAWCLIQSLIPKSLREELLQFVGVATVCDLIPLKDLGRAFLVEGLKELKKTTNLGFLALVNECNIEISDVSSYEIGHIIGPRLNAMGRLEHAIDSLRLLCTKDASKARNLAKLLCETNTQRQKMTQIAVEEAKAMVIGENTVHVLYSSNWSAGIIGLIAGRITEEFYRPSIAISVGETISKGSARSIDGINVIELIRKHSDVLIDVGGHPGAAGFSILTEKLEIFKKRLEEEVIVIPEEKVLEIDAEVESNKLTKNLVNELGKFEPFGFGNPKPVLASKGMKISDIRTVGNGKHLKFKVVDPELVEGPIDAIAFSMGDLSTVLQNGQQVAIAYNLELDNYNGFEKLQLKVRDIKLG</sequence>
<dbReference type="PANTHER" id="PTHR30255:SF2">
    <property type="entry name" value="SINGLE-STRANDED-DNA-SPECIFIC EXONUCLEASE RECJ"/>
    <property type="match status" value="1"/>
</dbReference>
<protein>
    <recommendedName>
        <fullName evidence="2">Single-stranded-DNA-specific exonuclease RecJ</fullName>
    </recommendedName>
</protein>
<evidence type="ECO:0000256" key="5">
    <source>
        <dbReference type="ARBA" id="ARBA00022839"/>
    </source>
</evidence>
<dbReference type="Pfam" id="PF17768">
    <property type="entry name" value="RecJ_OB"/>
    <property type="match status" value="1"/>
</dbReference>
<dbReference type="PANTHER" id="PTHR30255">
    <property type="entry name" value="SINGLE-STRANDED-DNA-SPECIFIC EXONUCLEASE RECJ"/>
    <property type="match status" value="1"/>
</dbReference>
<dbReference type="GO" id="GO:0008409">
    <property type="term" value="F:5'-3' exonuclease activity"/>
    <property type="evidence" value="ECO:0007669"/>
    <property type="project" value="InterPro"/>
</dbReference>
<evidence type="ECO:0000313" key="9">
    <source>
        <dbReference type="EMBL" id="OGE33977.1"/>
    </source>
</evidence>
<evidence type="ECO:0000313" key="10">
    <source>
        <dbReference type="Proteomes" id="UP000176902"/>
    </source>
</evidence>
<comment type="caution">
    <text evidence="9">The sequence shown here is derived from an EMBL/GenBank/DDBJ whole genome shotgun (WGS) entry which is preliminary data.</text>
</comment>
<comment type="similarity">
    <text evidence="1">Belongs to the RecJ family.</text>
</comment>
<keyword evidence="4" id="KW-0378">Hydrolase</keyword>
<dbReference type="Pfam" id="PF01368">
    <property type="entry name" value="DHH"/>
    <property type="match status" value="1"/>
</dbReference>
<evidence type="ECO:0000259" key="8">
    <source>
        <dbReference type="Pfam" id="PF17768"/>
    </source>
</evidence>
<evidence type="ECO:0000259" key="6">
    <source>
        <dbReference type="Pfam" id="PF01368"/>
    </source>
</evidence>
<keyword evidence="3" id="KW-0540">Nuclease</keyword>
<evidence type="ECO:0000256" key="4">
    <source>
        <dbReference type="ARBA" id="ARBA00022801"/>
    </source>
</evidence>
<organism evidence="9 10">
    <name type="scientific">Candidatus Daviesbacteria bacterium RIFCSPHIGHO2_02_FULL_36_13</name>
    <dbReference type="NCBI Taxonomy" id="1797768"/>
    <lineage>
        <taxon>Bacteria</taxon>
        <taxon>Candidatus Daviesiibacteriota</taxon>
    </lineage>
</organism>
<evidence type="ECO:0000256" key="3">
    <source>
        <dbReference type="ARBA" id="ARBA00022722"/>
    </source>
</evidence>
<dbReference type="InterPro" id="IPR038763">
    <property type="entry name" value="DHH_sf"/>
</dbReference>
<name>A0A1F5JZ62_9BACT</name>
<proteinExistence type="inferred from homology"/>
<dbReference type="InterPro" id="IPR041122">
    <property type="entry name" value="RecJ_OB"/>
</dbReference>
<dbReference type="STRING" id="1797768.A3C59_05395"/>
<dbReference type="GO" id="GO:0006281">
    <property type="term" value="P:DNA repair"/>
    <property type="evidence" value="ECO:0007669"/>
    <property type="project" value="InterPro"/>
</dbReference>
<keyword evidence="5 9" id="KW-0269">Exonuclease</keyword>
<dbReference type="AlphaFoldDB" id="A0A1F5JZ62"/>
<dbReference type="SUPFAM" id="SSF64182">
    <property type="entry name" value="DHH phosphoesterases"/>
    <property type="match status" value="1"/>
</dbReference>
<dbReference type="NCBIfam" id="TIGR00644">
    <property type="entry name" value="recJ"/>
    <property type="match status" value="1"/>
</dbReference>
<feature type="domain" description="DHHA1" evidence="7">
    <location>
        <begin position="313"/>
        <end position="404"/>
    </location>
</feature>
<gene>
    <name evidence="9" type="ORF">A3C59_05395</name>
</gene>
<accession>A0A1F5JZ62</accession>
<dbReference type="Proteomes" id="UP000176902">
    <property type="component" value="Unassembled WGS sequence"/>
</dbReference>
<dbReference type="InterPro" id="IPR051673">
    <property type="entry name" value="SSDNA_exonuclease_RecJ"/>
</dbReference>
<dbReference type="InterPro" id="IPR004610">
    <property type="entry name" value="RecJ"/>
</dbReference>
<reference evidence="9 10" key="1">
    <citation type="journal article" date="2016" name="Nat. Commun.">
        <title>Thousands of microbial genomes shed light on interconnected biogeochemical processes in an aquifer system.</title>
        <authorList>
            <person name="Anantharaman K."/>
            <person name="Brown C.T."/>
            <person name="Hug L.A."/>
            <person name="Sharon I."/>
            <person name="Castelle C.J."/>
            <person name="Probst A.J."/>
            <person name="Thomas B.C."/>
            <person name="Singh A."/>
            <person name="Wilkins M.J."/>
            <person name="Karaoz U."/>
            <person name="Brodie E.L."/>
            <person name="Williams K.H."/>
            <person name="Hubbard S.S."/>
            <person name="Banfield J.F."/>
        </authorList>
    </citation>
    <scope>NUCLEOTIDE SEQUENCE [LARGE SCALE GENOMIC DNA]</scope>
</reference>
<dbReference type="InterPro" id="IPR001667">
    <property type="entry name" value="DDH_dom"/>
</dbReference>
<dbReference type="GO" id="GO:0006310">
    <property type="term" value="P:DNA recombination"/>
    <property type="evidence" value="ECO:0007669"/>
    <property type="project" value="InterPro"/>
</dbReference>